<dbReference type="PANTHER" id="PTHR46648:SF2">
    <property type="entry name" value="HIT DOMAIN-CONTAINING PROTEIN"/>
    <property type="match status" value="1"/>
</dbReference>
<accession>A0A8H6FAR2</accession>
<feature type="region of interest" description="Disordered" evidence="4">
    <location>
        <begin position="25"/>
        <end position="57"/>
    </location>
</feature>
<dbReference type="RefSeq" id="XP_037150329.1">
    <property type="nucleotide sequence ID" value="XM_037293500.1"/>
</dbReference>
<feature type="active site" description="Tele-AMP-histidine intermediate" evidence="1">
    <location>
        <position position="148"/>
    </location>
</feature>
<comment type="caution">
    <text evidence="6">The sequence shown here is derived from an EMBL/GenBank/DDBJ whole genome shotgun (WGS) entry which is preliminary data.</text>
</comment>
<evidence type="ECO:0000256" key="2">
    <source>
        <dbReference type="PIRSR" id="PIRSR601310-3"/>
    </source>
</evidence>
<evidence type="ECO:0000259" key="5">
    <source>
        <dbReference type="PROSITE" id="PS51084"/>
    </source>
</evidence>
<evidence type="ECO:0000313" key="6">
    <source>
        <dbReference type="EMBL" id="KAF6220894.1"/>
    </source>
</evidence>
<dbReference type="PROSITE" id="PS51084">
    <property type="entry name" value="HIT_2"/>
    <property type="match status" value="1"/>
</dbReference>
<dbReference type="InterPro" id="IPR011146">
    <property type="entry name" value="HIT-like"/>
</dbReference>
<protein>
    <recommendedName>
        <fullName evidence="5">HIT domain-containing protein</fullName>
    </recommendedName>
</protein>
<dbReference type="Proteomes" id="UP000593566">
    <property type="component" value="Unassembled WGS sequence"/>
</dbReference>
<dbReference type="Gene3D" id="3.30.428.10">
    <property type="entry name" value="HIT-like"/>
    <property type="match status" value="1"/>
</dbReference>
<dbReference type="InterPro" id="IPR036265">
    <property type="entry name" value="HIT-like_sf"/>
</dbReference>
<dbReference type="AlphaFoldDB" id="A0A8H6FAR2"/>
<dbReference type="GO" id="GO:0003824">
    <property type="term" value="F:catalytic activity"/>
    <property type="evidence" value="ECO:0007669"/>
    <property type="project" value="InterPro"/>
</dbReference>
<evidence type="ECO:0000256" key="4">
    <source>
        <dbReference type="SAM" id="MobiDB-lite"/>
    </source>
</evidence>
<sequence>MPPPSTPPNPNPTCPFCAIALANPPSPTRLLPPTSAAPPPATPNPTTASPDPTPPAAHLILSTPHLIAFLDHAPISRGHVLVVVRAHREKLGDVRVEEGEAVGRWLGVVSRAVVGAVREGEAGEGEDADLDVGDWNVVQNNEVVPHVHFHIIPRVGDVPEVKARSWTVFGKGQREELDEDDAVVLVGRMRERVRKEVERVRWREGEEGVRRLLGDGQAVGGAGGRGDEGGLWRGTGRRSKL</sequence>
<feature type="region of interest" description="Disordered" evidence="4">
    <location>
        <begin position="214"/>
        <end position="241"/>
    </location>
</feature>
<dbReference type="InterPro" id="IPR001310">
    <property type="entry name" value="Histidine_triad_HIT"/>
</dbReference>
<dbReference type="PANTHER" id="PTHR46648">
    <property type="entry name" value="HIT FAMILY PROTEIN 1"/>
    <property type="match status" value="1"/>
</dbReference>
<evidence type="ECO:0000313" key="7">
    <source>
        <dbReference type="Proteomes" id="UP000593566"/>
    </source>
</evidence>
<reference evidence="6 7" key="1">
    <citation type="journal article" date="2020" name="Genomics">
        <title>Complete, high-quality genomes from long-read metagenomic sequencing of two wolf lichen thalli reveals enigmatic genome architecture.</title>
        <authorList>
            <person name="McKenzie S.K."/>
            <person name="Walston R.F."/>
            <person name="Allen J.L."/>
        </authorList>
    </citation>
    <scope>NUCLEOTIDE SEQUENCE [LARGE SCALE GENOMIC DNA]</scope>
    <source>
        <strain evidence="6">WasteWater1</strain>
    </source>
</reference>
<dbReference type="Pfam" id="PF01230">
    <property type="entry name" value="HIT"/>
    <property type="match status" value="1"/>
</dbReference>
<evidence type="ECO:0000256" key="3">
    <source>
        <dbReference type="PROSITE-ProRule" id="PRU00464"/>
    </source>
</evidence>
<feature type="short sequence motif" description="Histidine triad motif" evidence="2 3">
    <location>
        <begin position="146"/>
        <end position="150"/>
    </location>
</feature>
<dbReference type="GeneID" id="59330987"/>
<evidence type="ECO:0000256" key="1">
    <source>
        <dbReference type="PIRSR" id="PIRSR601310-1"/>
    </source>
</evidence>
<organism evidence="6 7">
    <name type="scientific">Letharia lupina</name>
    <dbReference type="NCBI Taxonomy" id="560253"/>
    <lineage>
        <taxon>Eukaryota</taxon>
        <taxon>Fungi</taxon>
        <taxon>Dikarya</taxon>
        <taxon>Ascomycota</taxon>
        <taxon>Pezizomycotina</taxon>
        <taxon>Lecanoromycetes</taxon>
        <taxon>OSLEUM clade</taxon>
        <taxon>Lecanoromycetidae</taxon>
        <taxon>Lecanorales</taxon>
        <taxon>Lecanorineae</taxon>
        <taxon>Parmeliaceae</taxon>
        <taxon>Letharia</taxon>
    </lineage>
</organism>
<dbReference type="SUPFAM" id="SSF54197">
    <property type="entry name" value="HIT-like"/>
    <property type="match status" value="1"/>
</dbReference>
<keyword evidence="7" id="KW-1185">Reference proteome</keyword>
<dbReference type="EMBL" id="JACCJB010000015">
    <property type="protein sequence ID" value="KAF6220894.1"/>
    <property type="molecule type" value="Genomic_DNA"/>
</dbReference>
<dbReference type="GO" id="GO:0009117">
    <property type="term" value="P:nucleotide metabolic process"/>
    <property type="evidence" value="ECO:0007669"/>
    <property type="project" value="TreeGrafter"/>
</dbReference>
<name>A0A8H6FAR2_9LECA</name>
<gene>
    <name evidence="6" type="ORF">HO133_002574</name>
</gene>
<feature type="domain" description="HIT" evidence="5">
    <location>
        <begin position="46"/>
        <end position="161"/>
    </location>
</feature>
<proteinExistence type="predicted"/>